<sequence>MRAVFAAIFALLFATAQAQQPTPGDLERRLVERRAVEAVIWGMPAVNYDLMLQEMLTKTPGKVHQVIYWGRPLDSKNQTLTPNPDALYFMAFFNTKDGPIVLDLPPGDAKGSFNGNIVTIWQMPLEDAGLLGADKGKGGKYLVLPPGYKGKPPRGYIPLQSDTFGGYMLLRSNLKSHGEADVASSVAYGKRMKIYPLSQAAHPPATVFNDVKDIGFDSTIRYDASFFAHLDRIVQTEPWLPRDRAMIDQLKSLGIEKGKPYRPDEARTTALTAGVQEARDWLERAYDAGLPPFFSPTSRWTFPAPPELIKSTQSGYSDTDAYPTDLRGLAYSYAYIGIKRLGAGQFYMISIRDKDGDAFDGARTYRLTVPPKAPVEQYWSVTAYDRQTHALIRGMPRASRSSQIPEMQSRRTPMVRSRSISGRIRRPAKRRIGCPPIRRASSS</sequence>
<evidence type="ECO:0000313" key="6">
    <source>
        <dbReference type="Proteomes" id="UP000199468"/>
    </source>
</evidence>
<dbReference type="InterPro" id="IPR037050">
    <property type="entry name" value="DUF1254_sf"/>
</dbReference>
<dbReference type="Gene3D" id="1.10.3360.10">
    <property type="entry name" value="VPA0735-like domain"/>
    <property type="match status" value="1"/>
</dbReference>
<accession>A0ABY0P4S4</accession>
<feature type="domain" description="DUF1214" evidence="3">
    <location>
        <begin position="345"/>
        <end position="399"/>
    </location>
</feature>
<dbReference type="InterPro" id="IPR010621">
    <property type="entry name" value="DUF1214"/>
</dbReference>
<dbReference type="Gene3D" id="2.60.40.1610">
    <property type="entry name" value="Domain of unknown function DUF1254"/>
    <property type="match status" value="1"/>
</dbReference>
<dbReference type="EMBL" id="FNBZ01000008">
    <property type="protein sequence ID" value="SDH32583.1"/>
    <property type="molecule type" value="Genomic_DNA"/>
</dbReference>
<evidence type="ECO:0000313" key="5">
    <source>
        <dbReference type="EMBL" id="SDH32583.1"/>
    </source>
</evidence>
<comment type="caution">
    <text evidence="5">The sequence shown here is derived from an EMBL/GenBank/DDBJ whole genome shotgun (WGS) entry which is preliminary data.</text>
</comment>
<dbReference type="InterPro" id="IPR037049">
    <property type="entry name" value="DUF1214_C_sf"/>
</dbReference>
<dbReference type="Proteomes" id="UP000199468">
    <property type="component" value="Unassembled WGS sequence"/>
</dbReference>
<dbReference type="PANTHER" id="PTHR36509">
    <property type="entry name" value="BLL3101 PROTEIN"/>
    <property type="match status" value="1"/>
</dbReference>
<feature type="domain" description="DUF1254" evidence="4">
    <location>
        <begin position="66"/>
        <end position="196"/>
    </location>
</feature>
<dbReference type="Pfam" id="PF06863">
    <property type="entry name" value="DUF1254"/>
    <property type="match status" value="1"/>
</dbReference>
<dbReference type="Gene3D" id="2.60.120.600">
    <property type="entry name" value="Domain of unknown function DUF1214, C-terminal domain"/>
    <property type="match status" value="1"/>
</dbReference>
<dbReference type="Pfam" id="PF06742">
    <property type="entry name" value="DUF1214"/>
    <property type="match status" value="1"/>
</dbReference>
<organism evidence="5 6">
    <name type="scientific">Bosea robiniae</name>
    <dbReference type="NCBI Taxonomy" id="1036780"/>
    <lineage>
        <taxon>Bacteria</taxon>
        <taxon>Pseudomonadati</taxon>
        <taxon>Pseudomonadota</taxon>
        <taxon>Alphaproteobacteria</taxon>
        <taxon>Hyphomicrobiales</taxon>
        <taxon>Boseaceae</taxon>
        <taxon>Bosea</taxon>
    </lineage>
</organism>
<evidence type="ECO:0000256" key="2">
    <source>
        <dbReference type="SAM" id="SignalP"/>
    </source>
</evidence>
<name>A0ABY0P4S4_9HYPH</name>
<dbReference type="SUPFAM" id="SSF160935">
    <property type="entry name" value="VPA0735-like"/>
    <property type="match status" value="1"/>
</dbReference>
<feature type="chain" id="PRO_5047271388" evidence="2">
    <location>
        <begin position="19"/>
        <end position="443"/>
    </location>
</feature>
<evidence type="ECO:0000259" key="3">
    <source>
        <dbReference type="Pfam" id="PF06742"/>
    </source>
</evidence>
<dbReference type="InterPro" id="IPR010679">
    <property type="entry name" value="DUF1254"/>
</dbReference>
<feature type="compositionally biased region" description="Basic residues" evidence="1">
    <location>
        <begin position="423"/>
        <end position="432"/>
    </location>
</feature>
<proteinExistence type="predicted"/>
<evidence type="ECO:0000259" key="4">
    <source>
        <dbReference type="Pfam" id="PF06863"/>
    </source>
</evidence>
<protein>
    <submittedName>
        <fullName evidence="5">Uncharacterized conserved protein</fullName>
    </submittedName>
</protein>
<gene>
    <name evidence="5" type="ORF">SAMN05421844_10835</name>
</gene>
<dbReference type="PANTHER" id="PTHR36509:SF3">
    <property type="entry name" value="SIGNAL PEPTIDE PROTEIN"/>
    <property type="match status" value="1"/>
</dbReference>
<feature type="signal peptide" evidence="2">
    <location>
        <begin position="1"/>
        <end position="18"/>
    </location>
</feature>
<keyword evidence="6" id="KW-1185">Reference proteome</keyword>
<keyword evidence="2" id="KW-0732">Signal</keyword>
<evidence type="ECO:0000256" key="1">
    <source>
        <dbReference type="SAM" id="MobiDB-lite"/>
    </source>
</evidence>
<reference evidence="5 6" key="1">
    <citation type="submission" date="2016-10" db="EMBL/GenBank/DDBJ databases">
        <authorList>
            <person name="Varghese N."/>
            <person name="Submissions S."/>
        </authorList>
    </citation>
    <scope>NUCLEOTIDE SEQUENCE [LARGE SCALE GENOMIC DNA]</scope>
    <source>
        <strain evidence="5 6">DSM 26672</strain>
    </source>
</reference>
<feature type="region of interest" description="Disordered" evidence="1">
    <location>
        <begin position="396"/>
        <end position="443"/>
    </location>
</feature>